<dbReference type="EMBL" id="BLXT01002238">
    <property type="protein sequence ID" value="GFN92190.1"/>
    <property type="molecule type" value="Genomic_DNA"/>
</dbReference>
<dbReference type="PANTHER" id="PTHR11365:SF2">
    <property type="entry name" value="5-OXOPROLINASE"/>
    <property type="match status" value="1"/>
</dbReference>
<sequence>MGSLAILSGPAGGVVGYAETTFDKNSRVPVIGFDMGGTSTDVSRFAGEFEHIFESTTAGITIQAPQLDINTVAAGGGSMLFFRSGMFVVGPESAGAHPGPACYMKGGPLTITDANLCLGRLLPEYFPHIFGETEDKPLDKVASLRSFEKLTQEINDFLKKQSLENKTEYTAKSKEDVGLGFVRVANETMCRPIRALTQAKGYDTSKHILACFGGAGGQHACAIARSLGMKEVFIHRYSGILSAYGMALADVVYEAQEPCAVTYEQANFQQIDARLKVLEIDCHRALKQQGFKSAQIETQPFLHMRYKGGDDESDGGDDDEGHTGNNNYHDDDNSKCDGGAENDDGGNDDGADENDNDDEGIYENSDDIAAADENDYHDKDSFGEEDDVMVLVMF</sequence>
<dbReference type="PANTHER" id="PTHR11365">
    <property type="entry name" value="5-OXOPROLINASE RELATED"/>
    <property type="match status" value="1"/>
</dbReference>
<dbReference type="Proteomes" id="UP000735302">
    <property type="component" value="Unassembled WGS sequence"/>
</dbReference>
<dbReference type="GO" id="GO:0005829">
    <property type="term" value="C:cytosol"/>
    <property type="evidence" value="ECO:0007669"/>
    <property type="project" value="TreeGrafter"/>
</dbReference>
<keyword evidence="4" id="KW-1185">Reference proteome</keyword>
<dbReference type="AlphaFoldDB" id="A0AAV3Z8G8"/>
<dbReference type="GO" id="GO:0017168">
    <property type="term" value="F:5-oxoprolinase (ATP-hydrolyzing) activity"/>
    <property type="evidence" value="ECO:0007669"/>
    <property type="project" value="TreeGrafter"/>
</dbReference>
<name>A0AAV3Z8G8_9GAST</name>
<feature type="compositionally biased region" description="Acidic residues" evidence="1">
    <location>
        <begin position="340"/>
        <end position="373"/>
    </location>
</feature>
<dbReference type="GO" id="GO:0006749">
    <property type="term" value="P:glutathione metabolic process"/>
    <property type="evidence" value="ECO:0007669"/>
    <property type="project" value="TreeGrafter"/>
</dbReference>
<organism evidence="3 4">
    <name type="scientific">Plakobranchus ocellatus</name>
    <dbReference type="NCBI Taxonomy" id="259542"/>
    <lineage>
        <taxon>Eukaryota</taxon>
        <taxon>Metazoa</taxon>
        <taxon>Spiralia</taxon>
        <taxon>Lophotrochozoa</taxon>
        <taxon>Mollusca</taxon>
        <taxon>Gastropoda</taxon>
        <taxon>Heterobranchia</taxon>
        <taxon>Euthyneura</taxon>
        <taxon>Panpulmonata</taxon>
        <taxon>Sacoglossa</taxon>
        <taxon>Placobranchoidea</taxon>
        <taxon>Plakobranchidae</taxon>
        <taxon>Plakobranchus</taxon>
    </lineage>
</organism>
<dbReference type="InterPro" id="IPR002821">
    <property type="entry name" value="Hydantoinase_A"/>
</dbReference>
<dbReference type="InterPro" id="IPR045079">
    <property type="entry name" value="Oxoprolinase-like"/>
</dbReference>
<proteinExistence type="predicted"/>
<reference evidence="3 4" key="1">
    <citation type="journal article" date="2021" name="Elife">
        <title>Chloroplast acquisition without the gene transfer in kleptoplastic sea slugs, Plakobranchus ocellatus.</title>
        <authorList>
            <person name="Maeda T."/>
            <person name="Takahashi S."/>
            <person name="Yoshida T."/>
            <person name="Shimamura S."/>
            <person name="Takaki Y."/>
            <person name="Nagai Y."/>
            <person name="Toyoda A."/>
            <person name="Suzuki Y."/>
            <person name="Arimoto A."/>
            <person name="Ishii H."/>
            <person name="Satoh N."/>
            <person name="Nishiyama T."/>
            <person name="Hasebe M."/>
            <person name="Maruyama T."/>
            <person name="Minagawa J."/>
            <person name="Obokata J."/>
            <person name="Shigenobu S."/>
        </authorList>
    </citation>
    <scope>NUCLEOTIDE SEQUENCE [LARGE SCALE GENOMIC DNA]</scope>
</reference>
<gene>
    <name evidence="3" type="ORF">PoB_001869600</name>
</gene>
<accession>A0AAV3Z8G8</accession>
<feature type="region of interest" description="Disordered" evidence="1">
    <location>
        <begin position="305"/>
        <end position="386"/>
    </location>
</feature>
<feature type="compositionally biased region" description="Acidic residues" evidence="1">
    <location>
        <begin position="311"/>
        <end position="320"/>
    </location>
</feature>
<evidence type="ECO:0000256" key="1">
    <source>
        <dbReference type="SAM" id="MobiDB-lite"/>
    </source>
</evidence>
<protein>
    <submittedName>
        <fullName evidence="3">5-oxoprolinase</fullName>
    </submittedName>
</protein>
<evidence type="ECO:0000259" key="2">
    <source>
        <dbReference type="Pfam" id="PF01968"/>
    </source>
</evidence>
<feature type="domain" description="Hydantoinase A/oxoprolinase" evidence="2">
    <location>
        <begin position="5"/>
        <end position="254"/>
    </location>
</feature>
<evidence type="ECO:0000313" key="4">
    <source>
        <dbReference type="Proteomes" id="UP000735302"/>
    </source>
</evidence>
<evidence type="ECO:0000313" key="3">
    <source>
        <dbReference type="EMBL" id="GFN92190.1"/>
    </source>
</evidence>
<comment type="caution">
    <text evidence="3">The sequence shown here is derived from an EMBL/GenBank/DDBJ whole genome shotgun (WGS) entry which is preliminary data.</text>
</comment>
<dbReference type="Pfam" id="PF01968">
    <property type="entry name" value="Hydantoinase_A"/>
    <property type="match status" value="1"/>
</dbReference>